<feature type="transmembrane region" description="Helical" evidence="1">
    <location>
        <begin position="173"/>
        <end position="191"/>
    </location>
</feature>
<dbReference type="InterPro" id="IPR016833">
    <property type="entry name" value="Put_Na-Bile_cotransptr"/>
</dbReference>
<feature type="transmembrane region" description="Helical" evidence="1">
    <location>
        <begin position="72"/>
        <end position="93"/>
    </location>
</feature>
<accession>A0ABR5ITC8</accession>
<reference evidence="2 3" key="1">
    <citation type="submission" date="2015-07" db="EMBL/GenBank/DDBJ databases">
        <authorList>
            <person name="Ju K.-S."/>
            <person name="Doroghazi J.R."/>
            <person name="Metcalf W.W."/>
        </authorList>
    </citation>
    <scope>NUCLEOTIDE SEQUENCE [LARGE SCALE GENOMIC DNA]</scope>
    <source>
        <strain evidence="2 3">NRRL B-3589</strain>
    </source>
</reference>
<dbReference type="Gene3D" id="1.20.1530.20">
    <property type="match status" value="1"/>
</dbReference>
<name>A0ABR5ITC8_9ACTN</name>
<evidence type="ECO:0008006" key="4">
    <source>
        <dbReference type="Google" id="ProtNLM"/>
    </source>
</evidence>
<feature type="transmembrane region" description="Helical" evidence="1">
    <location>
        <begin position="39"/>
        <end position="60"/>
    </location>
</feature>
<evidence type="ECO:0000313" key="2">
    <source>
        <dbReference type="EMBL" id="KOG61344.1"/>
    </source>
</evidence>
<feature type="transmembrane region" description="Helical" evidence="1">
    <location>
        <begin position="237"/>
        <end position="260"/>
    </location>
</feature>
<dbReference type="EMBL" id="LGUT01004114">
    <property type="protein sequence ID" value="KOG61344.1"/>
    <property type="molecule type" value="Genomic_DNA"/>
</dbReference>
<feature type="transmembrane region" description="Helical" evidence="1">
    <location>
        <begin position="212"/>
        <end position="231"/>
    </location>
</feature>
<organism evidence="2 3">
    <name type="scientific">Streptomyces varsoviensis</name>
    <dbReference type="NCBI Taxonomy" id="67373"/>
    <lineage>
        <taxon>Bacteria</taxon>
        <taxon>Bacillati</taxon>
        <taxon>Actinomycetota</taxon>
        <taxon>Actinomycetes</taxon>
        <taxon>Kitasatosporales</taxon>
        <taxon>Streptomycetaceae</taxon>
        <taxon>Streptomyces</taxon>
    </lineage>
</organism>
<feature type="transmembrane region" description="Helical" evidence="1">
    <location>
        <begin position="141"/>
        <end position="161"/>
    </location>
</feature>
<dbReference type="PANTHER" id="PTHR18640:SF5">
    <property type="entry name" value="SODIUM_BILE ACID COTRANSPORTER 7"/>
    <property type="match status" value="1"/>
</dbReference>
<dbReference type="InterPro" id="IPR038770">
    <property type="entry name" value="Na+/solute_symporter_sf"/>
</dbReference>
<sequence>MLVTLSRHRYLRRVDWYIVSLLATIGVATLLPARGTSAVALGVATKVAIGLLFFVYGARLSPQAAFSGLRHWRLHLSILSFTFVLFPVLGLVLTTLPPYLLGAELATGLLFLCVLPSTVQSAVAFTSLARGNVAATVCSSSFSSLLGVFLTPLLAAVLIQGELGGGVRFSADQMLSIVVQLLVPFGLGQAVRPWIAGWITRHRRITMVCDRGSILLVVYSAFGQGVDAGIWGRLSPVRLGVLLALCALLLALVLMLSSWAAGRLEAGHEDRVTIVFCSSTKSLASGLPIASVLFAGKDVGLAVLPLMLYHTLQLMVCAVIARRWSEQPAADDRAAASSPASETPAVTA</sequence>
<dbReference type="Proteomes" id="UP000037020">
    <property type="component" value="Unassembled WGS sequence"/>
</dbReference>
<keyword evidence="1" id="KW-0812">Transmembrane</keyword>
<feature type="transmembrane region" description="Helical" evidence="1">
    <location>
        <begin position="105"/>
        <end position="129"/>
    </location>
</feature>
<dbReference type="PIRSF" id="PIRSF026166">
    <property type="entry name" value="UCP026166"/>
    <property type="match status" value="1"/>
</dbReference>
<protein>
    <recommendedName>
        <fullName evidence="4">Bile acid:sodium symporter</fullName>
    </recommendedName>
</protein>
<dbReference type="Pfam" id="PF13593">
    <property type="entry name" value="SBF_like"/>
    <property type="match status" value="1"/>
</dbReference>
<evidence type="ECO:0000256" key="1">
    <source>
        <dbReference type="SAM" id="Phobius"/>
    </source>
</evidence>
<proteinExistence type="predicted"/>
<dbReference type="PANTHER" id="PTHR18640">
    <property type="entry name" value="SOLUTE CARRIER FAMILY 10 MEMBER 7"/>
    <property type="match status" value="1"/>
</dbReference>
<evidence type="ECO:0000313" key="3">
    <source>
        <dbReference type="Proteomes" id="UP000037020"/>
    </source>
</evidence>
<feature type="transmembrane region" description="Helical" evidence="1">
    <location>
        <begin position="301"/>
        <end position="321"/>
    </location>
</feature>
<keyword evidence="1" id="KW-0472">Membrane</keyword>
<gene>
    <name evidence="2" type="ORF">ADK38_42395</name>
</gene>
<keyword evidence="1" id="KW-1133">Transmembrane helix</keyword>
<keyword evidence="3" id="KW-1185">Reference proteome</keyword>
<comment type="caution">
    <text evidence="2">The sequence shown here is derived from an EMBL/GenBank/DDBJ whole genome shotgun (WGS) entry which is preliminary data.</text>
</comment>
<dbReference type="RefSeq" id="WP_048831523.1">
    <property type="nucleotide sequence ID" value="NZ_JBIRHZ010000007.1"/>
</dbReference>
<feature type="transmembrane region" description="Helical" evidence="1">
    <location>
        <begin position="14"/>
        <end position="33"/>
    </location>
</feature>
<feature type="transmembrane region" description="Helical" evidence="1">
    <location>
        <begin position="272"/>
        <end position="295"/>
    </location>
</feature>